<reference evidence="2 3" key="1">
    <citation type="journal article" date="2018" name="Front. Microbiol.">
        <title>Genomic and genetic insights into a cosmopolitan fungus, Paecilomyces variotii (Eurotiales).</title>
        <authorList>
            <person name="Urquhart A.S."/>
            <person name="Mondo S.J."/>
            <person name="Makela M.R."/>
            <person name="Hane J.K."/>
            <person name="Wiebenga A."/>
            <person name="He G."/>
            <person name="Mihaltcheva S."/>
            <person name="Pangilinan J."/>
            <person name="Lipzen A."/>
            <person name="Barry K."/>
            <person name="de Vries R.P."/>
            <person name="Grigoriev I.V."/>
            <person name="Idnurm A."/>
        </authorList>
    </citation>
    <scope>NUCLEOTIDE SEQUENCE [LARGE SCALE GENOMIC DNA]</scope>
    <source>
        <strain evidence="2 3">CBS 101075</strain>
    </source>
</reference>
<dbReference type="VEuPathDB" id="FungiDB:C8Q69DRAFT_38567"/>
<dbReference type="Proteomes" id="UP000283841">
    <property type="component" value="Unassembled WGS sequence"/>
</dbReference>
<dbReference type="GeneID" id="39596899"/>
<protein>
    <submittedName>
        <fullName evidence="2">Uncharacterized protein</fullName>
    </submittedName>
</protein>
<organism evidence="2 3">
    <name type="scientific">Byssochlamys spectabilis</name>
    <name type="common">Paecilomyces variotii</name>
    <dbReference type="NCBI Taxonomy" id="264951"/>
    <lineage>
        <taxon>Eukaryota</taxon>
        <taxon>Fungi</taxon>
        <taxon>Dikarya</taxon>
        <taxon>Ascomycota</taxon>
        <taxon>Pezizomycotina</taxon>
        <taxon>Eurotiomycetes</taxon>
        <taxon>Eurotiomycetidae</taxon>
        <taxon>Eurotiales</taxon>
        <taxon>Thermoascaceae</taxon>
        <taxon>Paecilomyces</taxon>
    </lineage>
</organism>
<dbReference type="AlphaFoldDB" id="A0A443I796"/>
<gene>
    <name evidence="2" type="ORF">C8Q69DRAFT_38567</name>
</gene>
<feature type="compositionally biased region" description="Polar residues" evidence="1">
    <location>
        <begin position="22"/>
        <end position="52"/>
    </location>
</feature>
<sequence>MEQPLRLRDIQPAPSAQGIPTIRSTGQVTKRTASYTTPAKSSSETTISQNSHCQKIDEVRHYDQELKAGLTQLLNEGKDKSSMQGRRFVQNKLMETERELRKQHKESLKSRRPSLA</sequence>
<feature type="region of interest" description="Disordered" evidence="1">
    <location>
        <begin position="1"/>
        <end position="52"/>
    </location>
</feature>
<dbReference type="STRING" id="264951.A0A443I796"/>
<keyword evidence="3" id="KW-1185">Reference proteome</keyword>
<evidence type="ECO:0000313" key="3">
    <source>
        <dbReference type="Proteomes" id="UP000283841"/>
    </source>
</evidence>
<dbReference type="EMBL" id="RCNU01000001">
    <property type="protein sequence ID" value="RWQ99855.1"/>
    <property type="molecule type" value="Genomic_DNA"/>
</dbReference>
<evidence type="ECO:0000313" key="2">
    <source>
        <dbReference type="EMBL" id="RWQ99855.1"/>
    </source>
</evidence>
<dbReference type="RefSeq" id="XP_028489500.1">
    <property type="nucleotide sequence ID" value="XM_028627622.1"/>
</dbReference>
<name>A0A443I796_BYSSP</name>
<evidence type="ECO:0000256" key="1">
    <source>
        <dbReference type="SAM" id="MobiDB-lite"/>
    </source>
</evidence>
<proteinExistence type="predicted"/>
<accession>A0A443I796</accession>
<comment type="caution">
    <text evidence="2">The sequence shown here is derived from an EMBL/GenBank/DDBJ whole genome shotgun (WGS) entry which is preliminary data.</text>
</comment>